<evidence type="ECO:0000259" key="1">
    <source>
        <dbReference type="PROSITE" id="PS51163"/>
    </source>
</evidence>
<dbReference type="Pfam" id="PF01300">
    <property type="entry name" value="Sua5_yciO_yrdC"/>
    <property type="match status" value="1"/>
</dbReference>
<dbReference type="PROSITE" id="PS51163">
    <property type="entry name" value="YRDC"/>
    <property type="match status" value="1"/>
</dbReference>
<gene>
    <name evidence="2" type="primary">yciO</name>
    <name evidence="2" type="ORF">SIID45300_01497</name>
</gene>
<dbReference type="Gene3D" id="3.90.870.10">
    <property type="entry name" value="DHBP synthase"/>
    <property type="match status" value="1"/>
</dbReference>
<comment type="caution">
    <text evidence="2">The sequence shown here is derived from an EMBL/GenBank/DDBJ whole genome shotgun (WGS) entry which is preliminary data.</text>
</comment>
<proteinExistence type="predicted"/>
<accession>A0ABQ0C8H0</accession>
<dbReference type="InterPro" id="IPR017945">
    <property type="entry name" value="DHBP_synth_RibB-like_a/b_dom"/>
</dbReference>
<feature type="domain" description="YrdC-like" evidence="1">
    <location>
        <begin position="14"/>
        <end position="199"/>
    </location>
</feature>
<keyword evidence="3" id="KW-1185">Reference proteome</keyword>
<protein>
    <recommendedName>
        <fullName evidence="1">YrdC-like domain-containing protein</fullName>
    </recommendedName>
</protein>
<dbReference type="Proteomes" id="UP001628193">
    <property type="component" value="Unassembled WGS sequence"/>
</dbReference>
<evidence type="ECO:0000313" key="3">
    <source>
        <dbReference type="Proteomes" id="UP001628193"/>
    </source>
</evidence>
<dbReference type="NCBIfam" id="TIGR00057">
    <property type="entry name" value="L-threonylcarbamoyladenylate synthase"/>
    <property type="match status" value="1"/>
</dbReference>
<organism evidence="2 3">
    <name type="scientific">Candidatus Magnetaquiglobus chichijimensis</name>
    <dbReference type="NCBI Taxonomy" id="3141448"/>
    <lineage>
        <taxon>Bacteria</taxon>
        <taxon>Pseudomonadati</taxon>
        <taxon>Pseudomonadota</taxon>
        <taxon>Magnetococcia</taxon>
        <taxon>Magnetococcales</taxon>
        <taxon>Candidatus Magnetaquicoccaceae</taxon>
        <taxon>Candidatus Magnetaquiglobus</taxon>
    </lineage>
</organism>
<dbReference type="InterPro" id="IPR006070">
    <property type="entry name" value="Sua5-like_dom"/>
</dbReference>
<reference evidence="2 3" key="1">
    <citation type="submission" date="2024-05" db="EMBL/GenBank/DDBJ databases">
        <authorList>
            <consortium name="Candidatus Magnetaquicoccaceae bacterium FCR-1 genome sequencing consortium"/>
            <person name="Shimoshige H."/>
            <person name="Shimamura S."/>
            <person name="Taoka A."/>
            <person name="Kobayashi H."/>
            <person name="Maekawa T."/>
        </authorList>
    </citation>
    <scope>NUCLEOTIDE SEQUENCE [LARGE SCALE GENOMIC DNA]</scope>
    <source>
        <strain evidence="2 3">FCR-1</strain>
    </source>
</reference>
<dbReference type="SUPFAM" id="SSF55821">
    <property type="entry name" value="YrdC/RibB"/>
    <property type="match status" value="1"/>
</dbReference>
<dbReference type="EMBL" id="BAAFGK010000004">
    <property type="protein sequence ID" value="GAB0057174.1"/>
    <property type="molecule type" value="Genomic_DNA"/>
</dbReference>
<sequence length="206" mass="22720">MAQFINIHPKNPQPRLIAQVVEVLREGGVIVYPTDTTYGLGCGISSRKGVERIMRIKQLANSHQLSILVSDLSDIAHYARVDNATYRLLKRFLPGPYTFILDATREVPKSILPRRKTIGLRIPDHPICLDLLKSLGEPLLSTSMRFANETEIMSDPYIIHERTDHLVDLVIDAGMLPASPSTVVDLTGPSPEVLRAGAGDPTVFSS</sequence>
<dbReference type="PANTHER" id="PTHR42828">
    <property type="entry name" value="DHBP SYNTHASE RIBB-LIKE ALPHA/BETA DOMAIN-CONTAINING PROTEIN"/>
    <property type="match status" value="1"/>
</dbReference>
<dbReference type="PANTHER" id="PTHR42828:SF3">
    <property type="entry name" value="THREONYLCARBAMOYL-AMP SYNTHASE"/>
    <property type="match status" value="1"/>
</dbReference>
<dbReference type="InterPro" id="IPR052532">
    <property type="entry name" value="SUA5_domain"/>
</dbReference>
<dbReference type="RefSeq" id="WP_420904879.1">
    <property type="nucleotide sequence ID" value="NZ_BAAFGK010000004.1"/>
</dbReference>
<reference evidence="2 3" key="2">
    <citation type="submission" date="2024-09" db="EMBL/GenBank/DDBJ databases">
        <title>Draft genome sequence of Candidatus Magnetaquicoccaceae bacterium FCR-1.</title>
        <authorList>
            <person name="Shimoshige H."/>
            <person name="Shimamura S."/>
            <person name="Taoka A."/>
            <person name="Kobayashi H."/>
            <person name="Maekawa T."/>
        </authorList>
    </citation>
    <scope>NUCLEOTIDE SEQUENCE [LARGE SCALE GENOMIC DNA]</scope>
    <source>
        <strain evidence="2 3">FCR-1</strain>
    </source>
</reference>
<evidence type="ECO:0000313" key="2">
    <source>
        <dbReference type="EMBL" id="GAB0057174.1"/>
    </source>
</evidence>
<name>A0ABQ0C8H0_9PROT</name>